<feature type="domain" description="Glycosyltransferase 2-like" evidence="4">
    <location>
        <begin position="22"/>
        <end position="74"/>
    </location>
</feature>
<protein>
    <recommendedName>
        <fullName evidence="4">Glycosyltransferase 2-like domain-containing protein</fullName>
    </recommendedName>
</protein>
<dbReference type="PANTHER" id="PTHR43179:SF12">
    <property type="entry name" value="GALACTOFURANOSYLTRANSFERASE GLFT2"/>
    <property type="match status" value="1"/>
</dbReference>
<dbReference type="SUPFAM" id="SSF53448">
    <property type="entry name" value="Nucleotide-diphospho-sugar transferases"/>
    <property type="match status" value="1"/>
</dbReference>
<organism evidence="5">
    <name type="scientific">marine sediment metagenome</name>
    <dbReference type="NCBI Taxonomy" id="412755"/>
    <lineage>
        <taxon>unclassified sequences</taxon>
        <taxon>metagenomes</taxon>
        <taxon>ecological metagenomes</taxon>
    </lineage>
</organism>
<accession>X0VFW2</accession>
<evidence type="ECO:0000313" key="5">
    <source>
        <dbReference type="EMBL" id="GAG17190.1"/>
    </source>
</evidence>
<dbReference type="GO" id="GO:0016757">
    <property type="term" value="F:glycosyltransferase activity"/>
    <property type="evidence" value="ECO:0007669"/>
    <property type="project" value="UniProtKB-KW"/>
</dbReference>
<dbReference type="EMBL" id="BARS01036633">
    <property type="protein sequence ID" value="GAG17190.1"/>
    <property type="molecule type" value="Genomic_DNA"/>
</dbReference>
<keyword evidence="3" id="KW-0808">Transferase</keyword>
<proteinExistence type="inferred from homology"/>
<dbReference type="InterPro" id="IPR029044">
    <property type="entry name" value="Nucleotide-diphossugar_trans"/>
</dbReference>
<dbReference type="PANTHER" id="PTHR43179">
    <property type="entry name" value="RHAMNOSYLTRANSFERASE WBBL"/>
    <property type="match status" value="1"/>
</dbReference>
<evidence type="ECO:0000256" key="2">
    <source>
        <dbReference type="ARBA" id="ARBA00022676"/>
    </source>
</evidence>
<feature type="non-terminal residue" evidence="5">
    <location>
        <position position="153"/>
    </location>
</feature>
<sequence length="153" mass="17657">MKTKESIEVKRGKIQEWPKVAIIILNWNGWKDTIECLESVFRNTYPNYQVIVVDNGSTDGSMEKIKAWADGKQDVLTPEPTHPLYHLSHPPVKKSIPYIYYTREEAEKGGNFKLEEKLTKACQRHRKLYSKKLNSTSPYPLIFIQTGDNLGFA</sequence>
<comment type="caution">
    <text evidence="5">The sequence shown here is derived from an EMBL/GenBank/DDBJ whole genome shotgun (WGS) entry which is preliminary data.</text>
</comment>
<reference evidence="5" key="1">
    <citation type="journal article" date="2014" name="Front. Microbiol.">
        <title>High frequency of phylogenetically diverse reductive dehalogenase-homologous genes in deep subseafloor sedimentary metagenomes.</title>
        <authorList>
            <person name="Kawai M."/>
            <person name="Futagami T."/>
            <person name="Toyoda A."/>
            <person name="Takaki Y."/>
            <person name="Nishi S."/>
            <person name="Hori S."/>
            <person name="Arai W."/>
            <person name="Tsubouchi T."/>
            <person name="Morono Y."/>
            <person name="Uchiyama I."/>
            <person name="Ito T."/>
            <person name="Fujiyama A."/>
            <person name="Inagaki F."/>
            <person name="Takami H."/>
        </authorList>
    </citation>
    <scope>NUCLEOTIDE SEQUENCE</scope>
    <source>
        <strain evidence="5">Expedition CK06-06</strain>
    </source>
</reference>
<dbReference type="Gene3D" id="3.90.550.10">
    <property type="entry name" value="Spore Coat Polysaccharide Biosynthesis Protein SpsA, Chain A"/>
    <property type="match status" value="1"/>
</dbReference>
<evidence type="ECO:0000256" key="1">
    <source>
        <dbReference type="ARBA" id="ARBA00006739"/>
    </source>
</evidence>
<dbReference type="InterPro" id="IPR001173">
    <property type="entry name" value="Glyco_trans_2-like"/>
</dbReference>
<keyword evidence="2" id="KW-0328">Glycosyltransferase</keyword>
<name>X0VFW2_9ZZZZ</name>
<gene>
    <name evidence="5" type="ORF">S01H1_56281</name>
</gene>
<evidence type="ECO:0000259" key="4">
    <source>
        <dbReference type="Pfam" id="PF00535"/>
    </source>
</evidence>
<comment type="similarity">
    <text evidence="1">Belongs to the glycosyltransferase 2 family.</text>
</comment>
<dbReference type="Pfam" id="PF00535">
    <property type="entry name" value="Glycos_transf_2"/>
    <property type="match status" value="1"/>
</dbReference>
<dbReference type="AlphaFoldDB" id="X0VFW2"/>
<evidence type="ECO:0000256" key="3">
    <source>
        <dbReference type="ARBA" id="ARBA00022679"/>
    </source>
</evidence>